<dbReference type="InterPro" id="IPR011990">
    <property type="entry name" value="TPR-like_helical_dom_sf"/>
</dbReference>
<accession>A0A0F8YMS4</accession>
<dbReference type="InterPro" id="IPR019734">
    <property type="entry name" value="TPR_rpt"/>
</dbReference>
<sequence length="102" mass="11072">MPAQYDMSPQIRPEMREDVQAGLSALQQGDIDGAREHFIVLLEEDPGLASAHLGLGRVFTAEGNHAKALEHFEEALAIQPDLAPARFFSAEAHEQLGDTHAA</sequence>
<organism evidence="1">
    <name type="scientific">marine sediment metagenome</name>
    <dbReference type="NCBI Taxonomy" id="412755"/>
    <lineage>
        <taxon>unclassified sequences</taxon>
        <taxon>metagenomes</taxon>
        <taxon>ecological metagenomes</taxon>
    </lineage>
</organism>
<dbReference type="PROSITE" id="PS50293">
    <property type="entry name" value="TPR_REGION"/>
    <property type="match status" value="1"/>
</dbReference>
<comment type="caution">
    <text evidence="1">The sequence shown here is derived from an EMBL/GenBank/DDBJ whole genome shotgun (WGS) entry which is preliminary data.</text>
</comment>
<dbReference type="SMART" id="SM00028">
    <property type="entry name" value="TPR"/>
    <property type="match status" value="1"/>
</dbReference>
<feature type="non-terminal residue" evidence="1">
    <location>
        <position position="102"/>
    </location>
</feature>
<name>A0A0F8YMS4_9ZZZZ</name>
<gene>
    <name evidence="1" type="ORF">LCGC14_2800500</name>
</gene>
<dbReference type="AlphaFoldDB" id="A0A0F8YMS4"/>
<dbReference type="Gene3D" id="1.25.40.10">
    <property type="entry name" value="Tetratricopeptide repeat domain"/>
    <property type="match status" value="1"/>
</dbReference>
<dbReference type="SUPFAM" id="SSF48452">
    <property type="entry name" value="TPR-like"/>
    <property type="match status" value="1"/>
</dbReference>
<reference evidence="1" key="1">
    <citation type="journal article" date="2015" name="Nature">
        <title>Complex archaea that bridge the gap between prokaryotes and eukaryotes.</title>
        <authorList>
            <person name="Spang A."/>
            <person name="Saw J.H."/>
            <person name="Jorgensen S.L."/>
            <person name="Zaremba-Niedzwiedzka K."/>
            <person name="Martijn J."/>
            <person name="Lind A.E."/>
            <person name="van Eijk R."/>
            <person name="Schleper C."/>
            <person name="Guy L."/>
            <person name="Ettema T.J."/>
        </authorList>
    </citation>
    <scope>NUCLEOTIDE SEQUENCE</scope>
</reference>
<dbReference type="Pfam" id="PF13432">
    <property type="entry name" value="TPR_16"/>
    <property type="match status" value="1"/>
</dbReference>
<protein>
    <submittedName>
        <fullName evidence="1">Uncharacterized protein</fullName>
    </submittedName>
</protein>
<proteinExistence type="predicted"/>
<evidence type="ECO:0000313" key="1">
    <source>
        <dbReference type="EMBL" id="KKK82728.1"/>
    </source>
</evidence>
<dbReference type="EMBL" id="LAZR01052536">
    <property type="protein sequence ID" value="KKK82728.1"/>
    <property type="molecule type" value="Genomic_DNA"/>
</dbReference>
<dbReference type="PROSITE" id="PS50005">
    <property type="entry name" value="TPR"/>
    <property type="match status" value="1"/>
</dbReference>